<protein>
    <submittedName>
        <fullName evidence="1">Uncharacterized protein</fullName>
    </submittedName>
</protein>
<keyword evidence="2" id="KW-1185">Reference proteome</keyword>
<sequence length="106" mass="12270">MLIWQISIQEYRGNITIVNKYGNINKDAYGLSRWALPNPHDNPSYIPTNTETQLQIEGINITDVGNKFFEEVRESYKKDRNCHILNSLLGKYCKYTALESSLDDIL</sequence>
<comment type="caution">
    <text evidence="1">The sequence shown here is derived from an EMBL/GenBank/DDBJ whole genome shotgun (WGS) entry which is preliminary data.</text>
</comment>
<dbReference type="Proteomes" id="UP000765509">
    <property type="component" value="Unassembled WGS sequence"/>
</dbReference>
<evidence type="ECO:0000313" key="2">
    <source>
        <dbReference type="Proteomes" id="UP000765509"/>
    </source>
</evidence>
<organism evidence="1 2">
    <name type="scientific">Austropuccinia psidii MF-1</name>
    <dbReference type="NCBI Taxonomy" id="1389203"/>
    <lineage>
        <taxon>Eukaryota</taxon>
        <taxon>Fungi</taxon>
        <taxon>Dikarya</taxon>
        <taxon>Basidiomycota</taxon>
        <taxon>Pucciniomycotina</taxon>
        <taxon>Pucciniomycetes</taxon>
        <taxon>Pucciniales</taxon>
        <taxon>Sphaerophragmiaceae</taxon>
        <taxon>Austropuccinia</taxon>
    </lineage>
</organism>
<dbReference type="EMBL" id="AVOT02034992">
    <property type="protein sequence ID" value="MBW0529252.1"/>
    <property type="molecule type" value="Genomic_DNA"/>
</dbReference>
<gene>
    <name evidence="1" type="ORF">O181_068967</name>
</gene>
<proteinExistence type="predicted"/>
<accession>A0A9Q3F0D0</accession>
<name>A0A9Q3F0D0_9BASI</name>
<evidence type="ECO:0000313" key="1">
    <source>
        <dbReference type="EMBL" id="MBW0529252.1"/>
    </source>
</evidence>
<reference evidence="1" key="1">
    <citation type="submission" date="2021-03" db="EMBL/GenBank/DDBJ databases">
        <title>Draft genome sequence of rust myrtle Austropuccinia psidii MF-1, a brazilian biotype.</title>
        <authorList>
            <person name="Quecine M.C."/>
            <person name="Pachon D.M.R."/>
            <person name="Bonatelli M.L."/>
            <person name="Correr F.H."/>
            <person name="Franceschini L.M."/>
            <person name="Leite T.F."/>
            <person name="Margarido G.R.A."/>
            <person name="Almeida C.A."/>
            <person name="Ferrarezi J.A."/>
            <person name="Labate C.A."/>
        </authorList>
    </citation>
    <scope>NUCLEOTIDE SEQUENCE</scope>
    <source>
        <strain evidence="1">MF-1</strain>
    </source>
</reference>
<dbReference type="AlphaFoldDB" id="A0A9Q3F0D0"/>